<feature type="compositionally biased region" description="Basic residues" evidence="3">
    <location>
        <begin position="818"/>
        <end position="828"/>
    </location>
</feature>
<dbReference type="Proteomes" id="UP000295497">
    <property type="component" value="Chromosome"/>
</dbReference>
<organism evidence="7 8">
    <name type="scientific">Sorangium cellulosum</name>
    <name type="common">Polyangium cellulosum</name>
    <dbReference type="NCBI Taxonomy" id="56"/>
    <lineage>
        <taxon>Bacteria</taxon>
        <taxon>Pseudomonadati</taxon>
        <taxon>Myxococcota</taxon>
        <taxon>Polyangia</taxon>
        <taxon>Polyangiales</taxon>
        <taxon>Polyangiaceae</taxon>
        <taxon>Sorangium</taxon>
    </lineage>
</organism>
<keyword evidence="4" id="KW-0472">Membrane</keyword>
<protein>
    <recommendedName>
        <fullName evidence="6">Sigma-54 factor interaction domain-containing protein</fullName>
    </recommendedName>
</protein>
<feature type="transmembrane region" description="Helical" evidence="4">
    <location>
        <begin position="86"/>
        <end position="108"/>
    </location>
</feature>
<dbReference type="PROSITE" id="PS50045">
    <property type="entry name" value="SIGMA54_INTERACT_4"/>
    <property type="match status" value="1"/>
</dbReference>
<feature type="transmembrane region" description="Helical" evidence="4">
    <location>
        <begin position="161"/>
        <end position="181"/>
    </location>
</feature>
<evidence type="ECO:0000256" key="4">
    <source>
        <dbReference type="SAM" id="Phobius"/>
    </source>
</evidence>
<evidence type="ECO:0000256" key="3">
    <source>
        <dbReference type="SAM" id="MobiDB-lite"/>
    </source>
</evidence>
<dbReference type="GO" id="GO:0006355">
    <property type="term" value="P:regulation of DNA-templated transcription"/>
    <property type="evidence" value="ECO:0007669"/>
    <property type="project" value="InterPro"/>
</dbReference>
<feature type="domain" description="Sigma-54 factor interaction" evidence="6">
    <location>
        <begin position="535"/>
        <end position="782"/>
    </location>
</feature>
<feature type="transmembrane region" description="Helical" evidence="4">
    <location>
        <begin position="226"/>
        <end position="245"/>
    </location>
</feature>
<dbReference type="GO" id="GO:0005524">
    <property type="term" value="F:ATP binding"/>
    <property type="evidence" value="ECO:0007669"/>
    <property type="project" value="UniProtKB-KW"/>
</dbReference>
<dbReference type="Gene3D" id="1.10.8.60">
    <property type="match status" value="1"/>
</dbReference>
<evidence type="ECO:0000313" key="8">
    <source>
        <dbReference type="Proteomes" id="UP000295497"/>
    </source>
</evidence>
<feature type="signal peptide" evidence="5">
    <location>
        <begin position="1"/>
        <end position="20"/>
    </location>
</feature>
<keyword evidence="2" id="KW-0067">ATP-binding</keyword>
<reference evidence="7 8" key="1">
    <citation type="submission" date="2015-09" db="EMBL/GenBank/DDBJ databases">
        <title>Sorangium comparison.</title>
        <authorList>
            <person name="Zaburannyi N."/>
            <person name="Bunk B."/>
            <person name="Overmann J."/>
            <person name="Mueller R."/>
        </authorList>
    </citation>
    <scope>NUCLEOTIDE SEQUENCE [LARGE SCALE GENOMIC DNA]</scope>
    <source>
        <strain evidence="7 8">So ce836</strain>
    </source>
</reference>
<dbReference type="SUPFAM" id="SSF52540">
    <property type="entry name" value="P-loop containing nucleoside triphosphate hydrolases"/>
    <property type="match status" value="1"/>
</dbReference>
<feature type="transmembrane region" description="Helical" evidence="4">
    <location>
        <begin position="201"/>
        <end position="220"/>
    </location>
</feature>
<dbReference type="InterPro" id="IPR027417">
    <property type="entry name" value="P-loop_NTPase"/>
</dbReference>
<gene>
    <name evidence="7" type="ORF">SOCE836_037680</name>
</gene>
<feature type="compositionally biased region" description="Gly residues" evidence="3">
    <location>
        <begin position="627"/>
        <end position="636"/>
    </location>
</feature>
<keyword evidence="1" id="KW-0547">Nucleotide-binding</keyword>
<feature type="transmembrane region" description="Helical" evidence="4">
    <location>
        <begin position="61"/>
        <end position="80"/>
    </location>
</feature>
<evidence type="ECO:0000256" key="2">
    <source>
        <dbReference type="ARBA" id="ARBA00022840"/>
    </source>
</evidence>
<evidence type="ECO:0000256" key="5">
    <source>
        <dbReference type="SAM" id="SignalP"/>
    </source>
</evidence>
<feature type="region of interest" description="Disordered" evidence="3">
    <location>
        <begin position="798"/>
        <end position="828"/>
    </location>
</feature>
<feature type="transmembrane region" description="Helical" evidence="4">
    <location>
        <begin position="30"/>
        <end position="49"/>
    </location>
</feature>
<dbReference type="Gene3D" id="3.40.50.300">
    <property type="entry name" value="P-loop containing nucleotide triphosphate hydrolases"/>
    <property type="match status" value="1"/>
</dbReference>
<dbReference type="Pfam" id="PF25601">
    <property type="entry name" value="AAA_lid_14"/>
    <property type="match status" value="1"/>
</dbReference>
<accession>A0A4P2QNE8</accession>
<feature type="region of interest" description="Disordered" evidence="3">
    <location>
        <begin position="605"/>
        <end position="642"/>
    </location>
</feature>
<feature type="transmembrane region" description="Helical" evidence="4">
    <location>
        <begin position="129"/>
        <end position="149"/>
    </location>
</feature>
<feature type="chain" id="PRO_5020612155" description="Sigma-54 factor interaction domain-containing protein" evidence="5">
    <location>
        <begin position="21"/>
        <end position="828"/>
    </location>
</feature>
<sequence>MLRRRSFWIAAAAVAYTAFAALRASGGHGPAWLALLGLPALLALGLRWVERPPRGEDRIEPAARSAAAVCLTGAAMLAAARSGPTGLALIALGNIGAAAASMAALVGLARIAGLGGLLDPPPSTRRLDAAAFASLFWTVAVALPAVSAAAPERAADLDPLLVHYATSAASLGSLTVMLVAIARVRIARRLELGVADRVEAALLLSATALAVGLAAAFVGVAAPESILPVTSAVAAVCVAFCTVAADAAQVSRALRRTLALAALATPPALLAVYAVHEAPRGDLGLRGAPASSVGVAVFGACALCALAGLAAPALSRRFAPEGARWLGAFDAATRAAMNPEPEAALEAALSALRDASDAGTAGQAPPALYLLSPPERVTVDRAGYAHTAPAEVPARLIELAQLEPERVLRVEAAEAVEVRRPEVRPLLAWLAERDIGVVALVNDAEGPIGALAIPRGRRASPMTLEEVCGLRAVADRLGAVIAVSAMLSGSRGREVAARREAEERAREVSRLERAVAQGAGRFRAIAALLSRPARAAAYSPAARAALEQLERLGETGGPVTLLTAPGIDAVAWGAVVHLSSARAGGPLAIVDGAAPVPEGFAQAFAQARGASAEPARGASAEPARGAGPSGGAGPAGAAGAPPALALWRDPDSSPIEAAKGGTLLILDAQALPAEVQSYLGAALPDDVRLVVAVPQTVDALVATGQMSERLGDRLGDRAVALPSLSSRAEDLRALALDHLARIGVRLRGRPFGLDLRALQAVLDHPWPGNDAEMGAVLLRAALVAKGDVIGERDLAAIGFTPQPEPSSQGGAARSEPRRARRRRAEKAG</sequence>
<keyword evidence="4" id="KW-1133">Transmembrane helix</keyword>
<evidence type="ECO:0000313" key="7">
    <source>
        <dbReference type="EMBL" id="AUX31637.1"/>
    </source>
</evidence>
<dbReference type="RefSeq" id="WP_129575394.1">
    <property type="nucleotide sequence ID" value="NZ_CP012672.1"/>
</dbReference>
<feature type="compositionally biased region" description="Low complexity" evidence="3">
    <location>
        <begin position="605"/>
        <end position="626"/>
    </location>
</feature>
<dbReference type="EMBL" id="CP012672">
    <property type="protein sequence ID" value="AUX31637.1"/>
    <property type="molecule type" value="Genomic_DNA"/>
</dbReference>
<keyword evidence="4" id="KW-0812">Transmembrane</keyword>
<dbReference type="InterPro" id="IPR002078">
    <property type="entry name" value="Sigma_54_int"/>
</dbReference>
<proteinExistence type="predicted"/>
<dbReference type="AlphaFoldDB" id="A0A4P2QNE8"/>
<name>A0A4P2QNE8_SORCE</name>
<evidence type="ECO:0000256" key="1">
    <source>
        <dbReference type="ARBA" id="ARBA00022741"/>
    </source>
</evidence>
<keyword evidence="5" id="KW-0732">Signal</keyword>
<feature type="transmembrane region" description="Helical" evidence="4">
    <location>
        <begin position="295"/>
        <end position="314"/>
    </location>
</feature>
<dbReference type="PANTHER" id="PTHR32071">
    <property type="entry name" value="TRANSCRIPTIONAL REGULATORY PROTEIN"/>
    <property type="match status" value="1"/>
</dbReference>
<evidence type="ECO:0000259" key="6">
    <source>
        <dbReference type="PROSITE" id="PS50045"/>
    </source>
</evidence>
<dbReference type="InterPro" id="IPR058031">
    <property type="entry name" value="AAA_lid_NorR"/>
</dbReference>